<sequence>MVLTTFKTWNISTYVKSTKNKVLSCRGKNENIIKKEDIIQAKINDFSFFKALMLFLLICIIQLCRNNTCNEVKNNEGCAKPLEVYRSLAESETGLDAIFDLYKENFLRKMGCSDEDSEKIKTTLKSHLRKTADLDKDEEEHRKKMEECEDIIKLGSNNSISKFLNRFRELSSPYFLTVSSFILLANGYHKIFLTLVGILIFKMVNFFWDLKYVISKMTKSM</sequence>
<evidence type="ECO:0000256" key="1">
    <source>
        <dbReference type="SAM" id="Phobius"/>
    </source>
</evidence>
<evidence type="ECO:0000313" key="2">
    <source>
        <dbReference type="EMBL" id="GAW80441.1"/>
    </source>
</evidence>
<reference evidence="3" key="1">
    <citation type="submission" date="2017-04" db="EMBL/GenBank/DDBJ databases">
        <title>Plasmodium gonderi genome.</title>
        <authorList>
            <person name="Arisue N."/>
            <person name="Honma H."/>
            <person name="Kawai S."/>
            <person name="Tougan T."/>
            <person name="Tanabe K."/>
            <person name="Horii T."/>
        </authorList>
    </citation>
    <scope>NUCLEOTIDE SEQUENCE [LARGE SCALE GENOMIC DNA]</scope>
    <source>
        <strain evidence="3">ATCC 30045</strain>
    </source>
</reference>
<dbReference type="GeneID" id="39747154"/>
<proteinExistence type="predicted"/>
<dbReference type="Proteomes" id="UP000195521">
    <property type="component" value="Unassembled WGS sequence"/>
</dbReference>
<keyword evidence="1" id="KW-1133">Transmembrane helix</keyword>
<dbReference type="OMA" id="CEHIIKQ"/>
<evidence type="ECO:0000313" key="3">
    <source>
        <dbReference type="Proteomes" id="UP000195521"/>
    </source>
</evidence>
<gene>
    <name evidence="2" type="ORF">PGO_080050</name>
</gene>
<keyword evidence="3" id="KW-1185">Reference proteome</keyword>
<comment type="caution">
    <text evidence="2">The sequence shown here is derived from an EMBL/GenBank/DDBJ whole genome shotgun (WGS) entry which is preliminary data.</text>
</comment>
<name>A0A1Y1JD35_PLAGO</name>
<accession>A0A1Y1JD35</accession>
<dbReference type="RefSeq" id="XP_028543030.1">
    <property type="nucleotide sequence ID" value="XM_028687229.1"/>
</dbReference>
<keyword evidence="1" id="KW-0472">Membrane</keyword>
<organism evidence="2 3">
    <name type="scientific">Plasmodium gonderi</name>
    <dbReference type="NCBI Taxonomy" id="77519"/>
    <lineage>
        <taxon>Eukaryota</taxon>
        <taxon>Sar</taxon>
        <taxon>Alveolata</taxon>
        <taxon>Apicomplexa</taxon>
        <taxon>Aconoidasida</taxon>
        <taxon>Haemosporida</taxon>
        <taxon>Plasmodiidae</taxon>
        <taxon>Plasmodium</taxon>
        <taxon>Plasmodium (Plasmodium)</taxon>
    </lineage>
</organism>
<protein>
    <submittedName>
        <fullName evidence="2">Uncharacterized protein</fullName>
    </submittedName>
</protein>
<dbReference type="EMBL" id="BDQF01000009">
    <property type="protein sequence ID" value="GAW80441.1"/>
    <property type="molecule type" value="Genomic_DNA"/>
</dbReference>
<feature type="transmembrane region" description="Helical" evidence="1">
    <location>
        <begin position="191"/>
        <end position="214"/>
    </location>
</feature>
<dbReference type="OrthoDB" id="380273at2759"/>
<keyword evidence="1" id="KW-0812">Transmembrane</keyword>
<dbReference type="AlphaFoldDB" id="A0A1Y1JD35"/>